<dbReference type="InterPro" id="IPR056082">
    <property type="entry name" value="BilB-like"/>
</dbReference>
<dbReference type="Pfam" id="PF24702">
    <property type="entry name" value="DUF7665"/>
    <property type="match status" value="1"/>
</dbReference>
<evidence type="ECO:0000313" key="2">
    <source>
        <dbReference type="Proteomes" id="UP000280296"/>
    </source>
</evidence>
<protein>
    <submittedName>
        <fullName evidence="1">Uncharacterized protein</fullName>
    </submittedName>
</protein>
<reference evidence="1 2" key="2">
    <citation type="submission" date="2019-01" db="EMBL/GenBank/DDBJ databases">
        <title>Tautonia sociabilis, a novel thermotolerant planctomycete of Isosphaeraceae family, isolated from a 4000 m deep subterranean habitat.</title>
        <authorList>
            <person name="Kovaleva O.L."/>
            <person name="Elcheninov A.G."/>
            <person name="Van Heerden E."/>
            <person name="Toshchakov S.V."/>
            <person name="Novikov A."/>
            <person name="Bonch-Osmolovskaya E.A."/>
            <person name="Kublanov I.V."/>
        </authorList>
    </citation>
    <scope>NUCLEOTIDE SEQUENCE [LARGE SCALE GENOMIC DNA]</scope>
    <source>
        <strain evidence="1 2">GM2012</strain>
    </source>
</reference>
<comment type="caution">
    <text evidence="1">The sequence shown here is derived from an EMBL/GenBank/DDBJ whole genome shotgun (WGS) entry which is preliminary data.</text>
</comment>
<evidence type="ECO:0000313" key="1">
    <source>
        <dbReference type="EMBL" id="RUL81905.1"/>
    </source>
</evidence>
<gene>
    <name evidence="1" type="ORF">TsocGM_24310</name>
</gene>
<dbReference type="AlphaFoldDB" id="A0A432MD98"/>
<accession>A0A432MD98</accession>
<sequence length="157" mass="17534">MLPDERAFRADVSSGAFLLGECQHRWKLGPVDWPSALIAVTAAARPGAPDEWWFRFDCSGYPQQAPTARPWDPEPNQPLPFTRWPAGRSRVPAVFRPDWKGGSCLYLPCDRISAAGHPNWRVDHPALAWSPARGITLYLEELHALLNSSDYTGVRNG</sequence>
<organism evidence="1 2">
    <name type="scientific">Tautonia sociabilis</name>
    <dbReference type="NCBI Taxonomy" id="2080755"/>
    <lineage>
        <taxon>Bacteria</taxon>
        <taxon>Pseudomonadati</taxon>
        <taxon>Planctomycetota</taxon>
        <taxon>Planctomycetia</taxon>
        <taxon>Isosphaerales</taxon>
        <taxon>Isosphaeraceae</taxon>
        <taxon>Tautonia</taxon>
    </lineage>
</organism>
<proteinExistence type="predicted"/>
<keyword evidence="2" id="KW-1185">Reference proteome</keyword>
<reference evidence="1 2" key="1">
    <citation type="submission" date="2018-12" db="EMBL/GenBank/DDBJ databases">
        <authorList>
            <person name="Toschakov S.V."/>
        </authorList>
    </citation>
    <scope>NUCLEOTIDE SEQUENCE [LARGE SCALE GENOMIC DNA]</scope>
    <source>
        <strain evidence="1 2">GM2012</strain>
    </source>
</reference>
<dbReference type="OrthoDB" id="3362599at2"/>
<dbReference type="EMBL" id="RYZH01000081">
    <property type="protein sequence ID" value="RUL81905.1"/>
    <property type="molecule type" value="Genomic_DNA"/>
</dbReference>
<name>A0A432MD98_9BACT</name>
<dbReference type="Proteomes" id="UP000280296">
    <property type="component" value="Unassembled WGS sequence"/>
</dbReference>